<dbReference type="OrthoDB" id="9762036at2"/>
<evidence type="ECO:0000313" key="11">
    <source>
        <dbReference type="Proteomes" id="UP000001700"/>
    </source>
</evidence>
<evidence type="ECO:0000256" key="3">
    <source>
        <dbReference type="ARBA" id="ARBA00022598"/>
    </source>
</evidence>
<comment type="subcellular location">
    <subcellularLocation>
        <location evidence="8">Cytoplasm</location>
    </subcellularLocation>
</comment>
<dbReference type="HAMAP" id="MF_00534">
    <property type="entry name" value="Asn_tRNA_synth"/>
    <property type="match status" value="1"/>
</dbReference>
<dbReference type="GO" id="GO:0005737">
    <property type="term" value="C:cytoplasm"/>
    <property type="evidence" value="ECO:0007669"/>
    <property type="project" value="UniProtKB-SubCell"/>
</dbReference>
<dbReference type="InterPro" id="IPR004364">
    <property type="entry name" value="Aa-tRNA-synt_II"/>
</dbReference>
<dbReference type="NCBIfam" id="NF003037">
    <property type="entry name" value="PRK03932.1"/>
    <property type="match status" value="1"/>
</dbReference>
<dbReference type="EMBL" id="CP001085">
    <property type="protein sequence ID" value="ADD79812.1"/>
    <property type="molecule type" value="Genomic_DNA"/>
</dbReference>
<dbReference type="PROSITE" id="PS50862">
    <property type="entry name" value="AA_TRNA_LIGASE_II"/>
    <property type="match status" value="1"/>
</dbReference>
<comment type="subunit">
    <text evidence="8">Homodimer.</text>
</comment>
<dbReference type="InterPro" id="IPR002312">
    <property type="entry name" value="Asp/Asn-tRNA-synth_IIb"/>
</dbReference>
<keyword evidence="4 8" id="KW-0547">Nucleotide-binding</keyword>
<evidence type="ECO:0000256" key="5">
    <source>
        <dbReference type="ARBA" id="ARBA00022840"/>
    </source>
</evidence>
<dbReference type="GO" id="GO:0005524">
    <property type="term" value="F:ATP binding"/>
    <property type="evidence" value="ECO:0007669"/>
    <property type="project" value="UniProtKB-UniRule"/>
</dbReference>
<dbReference type="PANTHER" id="PTHR22594">
    <property type="entry name" value="ASPARTYL/LYSYL-TRNA SYNTHETASE"/>
    <property type="match status" value="1"/>
</dbReference>
<dbReference type="InterPro" id="IPR004365">
    <property type="entry name" value="NA-bd_OB_tRNA"/>
</dbReference>
<evidence type="ECO:0000256" key="1">
    <source>
        <dbReference type="ARBA" id="ARBA00008226"/>
    </source>
</evidence>
<gene>
    <name evidence="8 10" type="primary">asnS</name>
    <name evidence="10" type="ordered locus">RIEPE_0199</name>
</gene>
<keyword evidence="6 8" id="KW-0648">Protein biosynthesis</keyword>
<protein>
    <recommendedName>
        <fullName evidence="8">Asparagine--tRNA ligase</fullName>
        <ecNumber evidence="8">6.1.1.22</ecNumber>
    </recommendedName>
    <alternativeName>
        <fullName evidence="8">Asparaginyl-tRNA synthetase</fullName>
        <shortName evidence="8">AsnRS</shortName>
    </alternativeName>
</protein>
<sequence length="466" mass="53736">MIAVPIVDIFNEKVKIGEKIKVTGWVKSRRDSKLGISFIDFYDGSCLKTLQVVVKEKIIQNYRKKILSITTGFSLEIIGNLSLSIGKEQKFELLSTDIKVVGNVKDPENYPISIKKHSFEYLRKVSHLRSRTNIIGSISRIRSDLIYFIHSFLKENGYLLVSTPIITTVDTEKSSKMFCVSSLDLNNLPITKLGKIDFSKDFFGKKTFLTVSGQLNLEAYACSLSKVYSFGPTFRAEPSNTRKHLAEFWMLELEASFLDLSELIQLSENMLKYVFKNILENREEDLLFLSKKTGINILKRLEKFIISDIIQVEFHDVIKILSRMENNLSSKLIEKDISEKQEKYLTEKYFNNSIIIKNHPKGIKPFYMKLNEDQKTVASMDLLIPPLGEIIGGSQREEIYSKICKNMKEKGIKKKNYEWYLDLRRYGTVPHSGFGLGFERLVAYTTGMKNVREVIPFPRTIRNAKF</sequence>
<comment type="similarity">
    <text evidence="1 8">Belongs to the class-II aminoacyl-tRNA synthetase family.</text>
</comment>
<dbReference type="NCBIfam" id="TIGR00457">
    <property type="entry name" value="asnS"/>
    <property type="match status" value="1"/>
</dbReference>
<evidence type="ECO:0000256" key="8">
    <source>
        <dbReference type="HAMAP-Rule" id="MF_00534"/>
    </source>
</evidence>
<dbReference type="HOGENOM" id="CLU_004553_2_0_6"/>
<name>D4G807_RIEPU</name>
<keyword evidence="3 8" id="KW-0436">Ligase</keyword>
<comment type="catalytic activity">
    <reaction evidence="8">
        <text>tRNA(Asn) + L-asparagine + ATP = L-asparaginyl-tRNA(Asn) + AMP + diphosphate + H(+)</text>
        <dbReference type="Rhea" id="RHEA:11180"/>
        <dbReference type="Rhea" id="RHEA-COMP:9659"/>
        <dbReference type="Rhea" id="RHEA-COMP:9674"/>
        <dbReference type="ChEBI" id="CHEBI:15378"/>
        <dbReference type="ChEBI" id="CHEBI:30616"/>
        <dbReference type="ChEBI" id="CHEBI:33019"/>
        <dbReference type="ChEBI" id="CHEBI:58048"/>
        <dbReference type="ChEBI" id="CHEBI:78442"/>
        <dbReference type="ChEBI" id="CHEBI:78515"/>
        <dbReference type="ChEBI" id="CHEBI:456215"/>
        <dbReference type="EC" id="6.1.1.22"/>
    </reaction>
</comment>
<dbReference type="GO" id="GO:0006421">
    <property type="term" value="P:asparaginyl-tRNA aminoacylation"/>
    <property type="evidence" value="ECO:0007669"/>
    <property type="project" value="UniProtKB-UniRule"/>
</dbReference>
<organism evidence="10 11">
    <name type="scientific">Riesia pediculicola (strain USDA)</name>
    <dbReference type="NCBI Taxonomy" id="515618"/>
    <lineage>
        <taxon>Bacteria</taxon>
        <taxon>Pseudomonadati</taxon>
        <taxon>Pseudomonadota</taxon>
        <taxon>Gammaproteobacteria</taxon>
        <taxon>Enterobacterales</taxon>
        <taxon>Enterobacteriaceae</taxon>
        <taxon>Candidatus Riesia</taxon>
    </lineage>
</organism>
<dbReference type="FunFam" id="3.30.930.10:FF:000016">
    <property type="entry name" value="Asparagine--tRNA ligase"/>
    <property type="match status" value="1"/>
</dbReference>
<evidence type="ECO:0000256" key="6">
    <source>
        <dbReference type="ARBA" id="ARBA00022917"/>
    </source>
</evidence>
<evidence type="ECO:0000256" key="7">
    <source>
        <dbReference type="ARBA" id="ARBA00023146"/>
    </source>
</evidence>
<dbReference type="InterPro" id="IPR012340">
    <property type="entry name" value="NA-bd_OB-fold"/>
</dbReference>
<dbReference type="CDD" id="cd00776">
    <property type="entry name" value="AsxRS_core"/>
    <property type="match status" value="1"/>
</dbReference>
<dbReference type="GO" id="GO:0003676">
    <property type="term" value="F:nucleic acid binding"/>
    <property type="evidence" value="ECO:0007669"/>
    <property type="project" value="InterPro"/>
</dbReference>
<keyword evidence="5 8" id="KW-0067">ATP-binding</keyword>
<dbReference type="Gene3D" id="2.40.50.140">
    <property type="entry name" value="Nucleic acid-binding proteins"/>
    <property type="match status" value="1"/>
</dbReference>
<dbReference type="InterPro" id="IPR004522">
    <property type="entry name" value="Asn-tRNA-ligase"/>
</dbReference>
<keyword evidence="11" id="KW-1185">Reference proteome</keyword>
<dbReference type="RefSeq" id="WP_013087794.1">
    <property type="nucleotide sequence ID" value="NC_014109.1"/>
</dbReference>
<dbReference type="CDD" id="cd04318">
    <property type="entry name" value="EcAsnRS_like_N"/>
    <property type="match status" value="1"/>
</dbReference>
<proteinExistence type="inferred from homology"/>
<dbReference type="Pfam" id="PF00152">
    <property type="entry name" value="tRNA-synt_2"/>
    <property type="match status" value="1"/>
</dbReference>
<dbReference type="SUPFAM" id="SSF50249">
    <property type="entry name" value="Nucleic acid-binding proteins"/>
    <property type="match status" value="1"/>
</dbReference>
<keyword evidence="2 8" id="KW-0963">Cytoplasm</keyword>
<dbReference type="Proteomes" id="UP000001700">
    <property type="component" value="Chromosome"/>
</dbReference>
<dbReference type="STRING" id="515618.RIEPE_0199"/>
<dbReference type="EC" id="6.1.1.22" evidence="8"/>
<evidence type="ECO:0000256" key="4">
    <source>
        <dbReference type="ARBA" id="ARBA00022741"/>
    </source>
</evidence>
<dbReference type="GO" id="GO:0004816">
    <property type="term" value="F:asparagine-tRNA ligase activity"/>
    <property type="evidence" value="ECO:0007669"/>
    <property type="project" value="UniProtKB-UniRule"/>
</dbReference>
<dbReference type="eggNOG" id="COG0017">
    <property type="taxonomic scope" value="Bacteria"/>
</dbReference>
<accession>D4G807</accession>
<dbReference type="KEGG" id="rip:RIEPE_0199"/>
<evidence type="ECO:0000259" key="9">
    <source>
        <dbReference type="PROSITE" id="PS50862"/>
    </source>
</evidence>
<evidence type="ECO:0000313" key="10">
    <source>
        <dbReference type="EMBL" id="ADD79812.1"/>
    </source>
</evidence>
<feature type="domain" description="Aminoacyl-transfer RNA synthetases class-II family profile" evidence="9">
    <location>
        <begin position="140"/>
        <end position="456"/>
    </location>
</feature>
<dbReference type="InterPro" id="IPR045864">
    <property type="entry name" value="aa-tRNA-synth_II/BPL/LPL"/>
</dbReference>
<dbReference type="Gene3D" id="3.30.930.10">
    <property type="entry name" value="Bira Bifunctional Protein, Domain 2"/>
    <property type="match status" value="1"/>
</dbReference>
<dbReference type="AlphaFoldDB" id="D4G807"/>
<keyword evidence="7 8" id="KW-0030">Aminoacyl-tRNA synthetase</keyword>
<dbReference type="SUPFAM" id="SSF55681">
    <property type="entry name" value="Class II aaRS and biotin synthetases"/>
    <property type="match status" value="1"/>
</dbReference>
<reference evidence="10" key="1">
    <citation type="submission" date="2008-05" db="EMBL/GenBank/DDBJ databases">
        <title>Genome sequence of Riesia pediculicola USDA.</title>
        <authorList>
            <person name="Kirkness E.F."/>
        </authorList>
    </citation>
    <scope>NUCLEOTIDE SEQUENCE [LARGE SCALE GENOMIC DNA]</scope>
    <source>
        <strain evidence="10">USDA</strain>
    </source>
</reference>
<dbReference type="Pfam" id="PF01336">
    <property type="entry name" value="tRNA_anti-codon"/>
    <property type="match status" value="1"/>
</dbReference>
<evidence type="ECO:0000256" key="2">
    <source>
        <dbReference type="ARBA" id="ARBA00022490"/>
    </source>
</evidence>
<dbReference type="PANTHER" id="PTHR22594:SF34">
    <property type="entry name" value="ASPARAGINE--TRNA LIGASE, MITOCHONDRIAL-RELATED"/>
    <property type="match status" value="1"/>
</dbReference>
<dbReference type="PRINTS" id="PR01042">
    <property type="entry name" value="TRNASYNTHASP"/>
</dbReference>
<dbReference type="InterPro" id="IPR006195">
    <property type="entry name" value="aa-tRNA-synth_II"/>
</dbReference>